<name>A0ABQ1I8G9_9PROT</name>
<proteinExistence type="inferred from homology"/>
<dbReference type="Pfam" id="PF00685">
    <property type="entry name" value="Sulfotransfer_1"/>
    <property type="match status" value="1"/>
</dbReference>
<organism evidence="4 5">
    <name type="scientific">Tistrella bauzanensis</name>
    <dbReference type="NCBI Taxonomy" id="657419"/>
    <lineage>
        <taxon>Bacteria</taxon>
        <taxon>Pseudomonadati</taxon>
        <taxon>Pseudomonadota</taxon>
        <taxon>Alphaproteobacteria</taxon>
        <taxon>Geminicoccales</taxon>
        <taxon>Geminicoccaceae</taxon>
        <taxon>Tistrella</taxon>
    </lineage>
</organism>
<dbReference type="PANTHER" id="PTHR11783">
    <property type="entry name" value="SULFOTRANSFERASE SULT"/>
    <property type="match status" value="1"/>
</dbReference>
<evidence type="ECO:0000256" key="1">
    <source>
        <dbReference type="ARBA" id="ARBA00005771"/>
    </source>
</evidence>
<dbReference type="RefSeq" id="WP_188573925.1">
    <property type="nucleotide sequence ID" value="NZ_BMDZ01000001.1"/>
</dbReference>
<comment type="similarity">
    <text evidence="1">Belongs to the sulfotransferase 1 family.</text>
</comment>
<evidence type="ECO:0000313" key="4">
    <source>
        <dbReference type="EMBL" id="GGB22983.1"/>
    </source>
</evidence>
<protein>
    <submittedName>
        <fullName evidence="4">Sulfotransferase</fullName>
    </submittedName>
</protein>
<reference evidence="5" key="1">
    <citation type="journal article" date="2019" name="Int. J. Syst. Evol. Microbiol.">
        <title>The Global Catalogue of Microorganisms (GCM) 10K type strain sequencing project: providing services to taxonomists for standard genome sequencing and annotation.</title>
        <authorList>
            <consortium name="The Broad Institute Genomics Platform"/>
            <consortium name="The Broad Institute Genome Sequencing Center for Infectious Disease"/>
            <person name="Wu L."/>
            <person name="Ma J."/>
        </authorList>
    </citation>
    <scope>NUCLEOTIDE SEQUENCE [LARGE SCALE GENOMIC DNA]</scope>
    <source>
        <strain evidence="5">CGMCC 1.10188</strain>
    </source>
</reference>
<dbReference type="EMBL" id="BMDZ01000001">
    <property type="protein sequence ID" value="GGB22983.1"/>
    <property type="molecule type" value="Genomic_DNA"/>
</dbReference>
<keyword evidence="2" id="KW-0808">Transferase</keyword>
<keyword evidence="5" id="KW-1185">Reference proteome</keyword>
<dbReference type="InterPro" id="IPR027417">
    <property type="entry name" value="P-loop_NTPase"/>
</dbReference>
<feature type="domain" description="Sulfotransferase" evidence="3">
    <location>
        <begin position="14"/>
        <end position="285"/>
    </location>
</feature>
<dbReference type="Gene3D" id="3.40.50.300">
    <property type="entry name" value="P-loop containing nucleotide triphosphate hydrolases"/>
    <property type="match status" value="1"/>
</dbReference>
<comment type="caution">
    <text evidence="4">The sequence shown here is derived from an EMBL/GenBank/DDBJ whole genome shotgun (WGS) entry which is preliminary data.</text>
</comment>
<dbReference type="SUPFAM" id="SSF52540">
    <property type="entry name" value="P-loop containing nucleoside triphosphate hydrolases"/>
    <property type="match status" value="1"/>
</dbReference>
<evidence type="ECO:0000259" key="3">
    <source>
        <dbReference type="Pfam" id="PF00685"/>
    </source>
</evidence>
<dbReference type="Proteomes" id="UP000603352">
    <property type="component" value="Unassembled WGS sequence"/>
</dbReference>
<gene>
    <name evidence="4" type="ORF">GCM10011505_00250</name>
</gene>
<evidence type="ECO:0000256" key="2">
    <source>
        <dbReference type="ARBA" id="ARBA00022679"/>
    </source>
</evidence>
<accession>A0ABQ1I8G9</accession>
<evidence type="ECO:0000313" key="5">
    <source>
        <dbReference type="Proteomes" id="UP000603352"/>
    </source>
</evidence>
<sequence length="288" mass="32070">MTAHPHVTDGPGFVWVVAYPKSGSTWLRLALWSLRHQGATPEFQVLDQGWMTMASNRSIFDRSLGLDSAALTEDEISMLRPAAFARQAALSPQPQLRRTHEAWTCTPDGRPVFPNEHTRGIIYLVRDPRDLAISNAYHWRIDIDAAIALMAKADAALDAGGTTMYTQLRQPLGPWADHVESWTTARGVPCMVLRYEDMLADPHDAFGRAAAFLNWPADAATVEGTVRGTRFDRLQAAEDRTGFANAVAPDQRFFRRGRAQAWRGELSPSQVARIEARHGAVMTRFGYL</sequence>
<dbReference type="InterPro" id="IPR000863">
    <property type="entry name" value="Sulfotransferase_dom"/>
</dbReference>